<organism evidence="1 2">
    <name type="scientific">Nonomuraea angiospora</name>
    <dbReference type="NCBI Taxonomy" id="46172"/>
    <lineage>
        <taxon>Bacteria</taxon>
        <taxon>Bacillati</taxon>
        <taxon>Actinomycetota</taxon>
        <taxon>Actinomycetes</taxon>
        <taxon>Streptosporangiales</taxon>
        <taxon>Streptosporangiaceae</taxon>
        <taxon>Nonomuraea</taxon>
    </lineage>
</organism>
<evidence type="ECO:0000313" key="1">
    <source>
        <dbReference type="EMBL" id="MBE1581770.1"/>
    </source>
</evidence>
<dbReference type="EMBL" id="JADBEK010000001">
    <property type="protein sequence ID" value="MBE1581770.1"/>
    <property type="molecule type" value="Genomic_DNA"/>
</dbReference>
<sequence>MSNAYGPDVLLIRGTLDPETAFEVRPAPQS</sequence>
<keyword evidence="2" id="KW-1185">Reference proteome</keyword>
<accession>A0ABR9LN88</accession>
<gene>
    <name evidence="1" type="ORF">H4W80_000028</name>
</gene>
<dbReference type="Proteomes" id="UP000633509">
    <property type="component" value="Unassembled WGS sequence"/>
</dbReference>
<name>A0ABR9LN88_9ACTN</name>
<reference evidence="1 2" key="1">
    <citation type="submission" date="2020-10" db="EMBL/GenBank/DDBJ databases">
        <title>Sequencing the genomes of 1000 actinobacteria strains.</title>
        <authorList>
            <person name="Klenk H.-P."/>
        </authorList>
    </citation>
    <scope>NUCLEOTIDE SEQUENCE [LARGE SCALE GENOMIC DNA]</scope>
    <source>
        <strain evidence="1 2">DSM 43173</strain>
    </source>
</reference>
<comment type="caution">
    <text evidence="1">The sequence shown here is derived from an EMBL/GenBank/DDBJ whole genome shotgun (WGS) entry which is preliminary data.</text>
</comment>
<protein>
    <submittedName>
        <fullName evidence="1">Uncharacterized protein</fullName>
    </submittedName>
</protein>
<evidence type="ECO:0000313" key="2">
    <source>
        <dbReference type="Proteomes" id="UP000633509"/>
    </source>
</evidence>
<proteinExistence type="predicted"/>